<dbReference type="Proteomes" id="UP000887567">
    <property type="component" value="Unplaced"/>
</dbReference>
<name>A0A913Y1Y2_EXADI</name>
<dbReference type="EnsemblMetazoa" id="XM_021057736.2">
    <property type="protein sequence ID" value="XP_020913395.1"/>
    <property type="gene ID" value="LOC110251069"/>
</dbReference>
<dbReference type="GeneID" id="110251069"/>
<dbReference type="AlphaFoldDB" id="A0A913Y1Y2"/>
<dbReference type="KEGG" id="epa:110251069"/>
<organism evidence="1 2">
    <name type="scientific">Exaiptasia diaphana</name>
    <name type="common">Tropical sea anemone</name>
    <name type="synonym">Aiptasia pulchella</name>
    <dbReference type="NCBI Taxonomy" id="2652724"/>
    <lineage>
        <taxon>Eukaryota</taxon>
        <taxon>Metazoa</taxon>
        <taxon>Cnidaria</taxon>
        <taxon>Anthozoa</taxon>
        <taxon>Hexacorallia</taxon>
        <taxon>Actiniaria</taxon>
        <taxon>Aiptasiidae</taxon>
        <taxon>Exaiptasia</taxon>
    </lineage>
</organism>
<dbReference type="OMA" id="YMNRTDI"/>
<reference evidence="1" key="1">
    <citation type="submission" date="2022-11" db="UniProtKB">
        <authorList>
            <consortium name="EnsemblMetazoa"/>
        </authorList>
    </citation>
    <scope>IDENTIFICATION</scope>
</reference>
<evidence type="ECO:0000313" key="1">
    <source>
        <dbReference type="EnsemblMetazoa" id="XP_020913395.1"/>
    </source>
</evidence>
<keyword evidence="2" id="KW-1185">Reference proteome</keyword>
<protein>
    <submittedName>
        <fullName evidence="1">Uncharacterized protein</fullName>
    </submittedName>
</protein>
<sequence>MYKSTQHPDEITVVSAYFNLGTFLKKPYGVRGLKQYKDWMQRLAQVKNSMVIYLDDKEIMIYLKSIRSAALGSLTKFVNLNRSDLWSFGMKENISKIYSIPGYPKYYPSTVIPEYTCTMHAKFEVMSHAVRSNFFRTKYFAWMDVGYFRNRSLNDKAFSLGRPPGFDPARIAYTEMYPFNPNLTPKEITLKFITWVSAGFFVGRDDVMLRWVNQYKQYAQIMLKDGLMNTDETLIYSMFNDRRNNNSVQIQTYKRRSKYLWFTLGNLCIKGVKQPL</sequence>
<accession>A0A913Y1Y2</accession>
<proteinExistence type="predicted"/>
<dbReference type="RefSeq" id="XP_020913395.1">
    <property type="nucleotide sequence ID" value="XM_021057736.2"/>
</dbReference>
<evidence type="ECO:0000313" key="2">
    <source>
        <dbReference type="Proteomes" id="UP000887567"/>
    </source>
</evidence>
<dbReference type="Pfam" id="PF09612">
    <property type="entry name" value="HtrL_YibB"/>
    <property type="match status" value="1"/>
</dbReference>
<dbReference type="InterPro" id="IPR011735">
    <property type="entry name" value="WlaTC/HtrL_glycosyltransf"/>
</dbReference>
<dbReference type="OrthoDB" id="411632at2759"/>